<reference evidence="1" key="1">
    <citation type="submission" date="2021-01" db="EMBL/GenBank/DDBJ databases">
        <title>Fulvivirga kasyanovii gen. nov., sp nov., a novel member of the phylum Bacteroidetes isolated from seawater in a mussel farm.</title>
        <authorList>
            <person name="Zhao L.-H."/>
            <person name="Wang Z.-J."/>
        </authorList>
    </citation>
    <scope>NUCLEOTIDE SEQUENCE</scope>
    <source>
        <strain evidence="1">29W222</strain>
    </source>
</reference>
<evidence type="ECO:0000313" key="2">
    <source>
        <dbReference type="Proteomes" id="UP000614216"/>
    </source>
</evidence>
<keyword evidence="2" id="KW-1185">Reference proteome</keyword>
<organism evidence="1 2">
    <name type="scientific">Fulvivirga marina</name>
    <dbReference type="NCBI Taxonomy" id="2494733"/>
    <lineage>
        <taxon>Bacteria</taxon>
        <taxon>Pseudomonadati</taxon>
        <taxon>Bacteroidota</taxon>
        <taxon>Cytophagia</taxon>
        <taxon>Cytophagales</taxon>
        <taxon>Fulvivirgaceae</taxon>
        <taxon>Fulvivirga</taxon>
    </lineage>
</organism>
<name>A0A937KAP3_9BACT</name>
<dbReference type="Proteomes" id="UP000614216">
    <property type="component" value="Unassembled WGS sequence"/>
</dbReference>
<evidence type="ECO:0000313" key="1">
    <source>
        <dbReference type="EMBL" id="MBL6444709.1"/>
    </source>
</evidence>
<proteinExistence type="predicted"/>
<sequence>MKFAPIDLATANEIISTYNAIKTEMAMSFGKVPDGLSENDLGTFHNDIKNFNGFLFERDEILKMLDSGVSHLMVVLGAHPKVDSQYSQFGKGSFTVVVAGCVSGAPIGLKSDEYMAVEPASEYPPRAVVSKLQSVEGLKSRDGAVEKLVFKVKK</sequence>
<dbReference type="RefSeq" id="WP_202854254.1">
    <property type="nucleotide sequence ID" value="NZ_JAEUGD010000001.1"/>
</dbReference>
<dbReference type="AlphaFoldDB" id="A0A937KAP3"/>
<dbReference type="EMBL" id="JAEUGD010000001">
    <property type="protein sequence ID" value="MBL6444709.1"/>
    <property type="molecule type" value="Genomic_DNA"/>
</dbReference>
<protein>
    <submittedName>
        <fullName evidence="1">Uncharacterized protein</fullName>
    </submittedName>
</protein>
<comment type="caution">
    <text evidence="1">The sequence shown here is derived from an EMBL/GenBank/DDBJ whole genome shotgun (WGS) entry which is preliminary data.</text>
</comment>
<accession>A0A937KAP3</accession>
<gene>
    <name evidence="1" type="ORF">JMN32_00205</name>
</gene>